<reference evidence="1" key="1">
    <citation type="submission" date="2022-09" db="EMBL/GenBank/DDBJ databases">
        <title>A Global Phylogenomic Analysis of the Shiitake Genus Lentinula.</title>
        <authorList>
            <consortium name="DOE Joint Genome Institute"/>
            <person name="Sierra-Patev S."/>
            <person name="Min B."/>
            <person name="Naranjo-Ortiz M."/>
            <person name="Looney B."/>
            <person name="Konkel Z."/>
            <person name="Slot J.C."/>
            <person name="Sakamoto Y."/>
            <person name="Steenwyk J.L."/>
            <person name="Rokas A."/>
            <person name="Carro J."/>
            <person name="Camarero S."/>
            <person name="Ferreira P."/>
            <person name="Molpeceres G."/>
            <person name="Ruiz-Duenas F.J."/>
            <person name="Serrano A."/>
            <person name="Henrissat B."/>
            <person name="Drula E."/>
            <person name="Hughes K.W."/>
            <person name="Mata J.L."/>
            <person name="Ishikawa N.K."/>
            <person name="Vargas-Isla R."/>
            <person name="Ushijima S."/>
            <person name="Smith C.A."/>
            <person name="Ahrendt S."/>
            <person name="Andreopoulos W."/>
            <person name="He G."/>
            <person name="Labutti K."/>
            <person name="Lipzen A."/>
            <person name="Ng V."/>
            <person name="Riley R."/>
            <person name="Sandor L."/>
            <person name="Barry K."/>
            <person name="Martinez A.T."/>
            <person name="Xiao Y."/>
            <person name="Gibbons J.G."/>
            <person name="Terashima K."/>
            <person name="Grigoriev I.V."/>
            <person name="Hibbett D.S."/>
        </authorList>
    </citation>
    <scope>NUCLEOTIDE SEQUENCE</scope>
    <source>
        <strain evidence="1">TMI1499</strain>
    </source>
</reference>
<accession>A0ACC1TRF3</accession>
<comment type="caution">
    <text evidence="1">The sequence shown here is derived from an EMBL/GenBank/DDBJ whole genome shotgun (WGS) entry which is preliminary data.</text>
</comment>
<evidence type="ECO:0000313" key="2">
    <source>
        <dbReference type="Proteomes" id="UP001163835"/>
    </source>
</evidence>
<sequence length="501" mass="54423">MFGLDLVQIFTTSFHVVSTMGPKNDDRQTSGCFGGFKLWSFVSGKQKRRNANCSTLPASREGHEKVPAPSRDFDFGIPSEWGLSVEQSSFDSSLPPYTTLVDASKPSAVEQTINRVLDELESELHELSMKIHDHPEIAFQERYARDTLTAFMRRHEFHVTSGYLGLETAWRAEYSYGRGGKVIGINSEMDALKGIGHACGHNLIAASGCGIAVALKVALETHDIPGKIILLGTPAEEGGGGKIILLQRGGYDEMDFCLMSHPGPGPLNSFDIGSTAAVLTFEVEYLGKGAHAGAAPWEGINALDAAFLAYSSLSVLRQQMKPTHRSHGIVQGQDWISNVIPDNARLRWQVRAPTYDELVVLAERVRKCFEAAALATGCTVKIDQDSKLPYYDLKNNPILARIFSGIVRNQYGHSVHTNGSAASTDFGNVSYHLPALHPLYSIPTEPHGGNHTPAFTKASATKEAHAANMIATRGLAITGLRVIQDDELFREMKAASACSAL</sequence>
<gene>
    <name evidence="1" type="ORF">F5876DRAFT_79839</name>
</gene>
<proteinExistence type="predicted"/>
<protein>
    <submittedName>
        <fullName evidence="1">Amidohydrolase</fullName>
    </submittedName>
</protein>
<dbReference type="EMBL" id="MU795320">
    <property type="protein sequence ID" value="KAJ3807304.1"/>
    <property type="molecule type" value="Genomic_DNA"/>
</dbReference>
<dbReference type="Proteomes" id="UP001163835">
    <property type="component" value="Unassembled WGS sequence"/>
</dbReference>
<evidence type="ECO:0000313" key="1">
    <source>
        <dbReference type="EMBL" id="KAJ3807304.1"/>
    </source>
</evidence>
<keyword evidence="2" id="KW-1185">Reference proteome</keyword>
<organism evidence="1 2">
    <name type="scientific">Lentinula aff. lateritia</name>
    <dbReference type="NCBI Taxonomy" id="2804960"/>
    <lineage>
        <taxon>Eukaryota</taxon>
        <taxon>Fungi</taxon>
        <taxon>Dikarya</taxon>
        <taxon>Basidiomycota</taxon>
        <taxon>Agaricomycotina</taxon>
        <taxon>Agaricomycetes</taxon>
        <taxon>Agaricomycetidae</taxon>
        <taxon>Agaricales</taxon>
        <taxon>Marasmiineae</taxon>
        <taxon>Omphalotaceae</taxon>
        <taxon>Lentinula</taxon>
    </lineage>
</organism>
<name>A0ACC1TRF3_9AGAR</name>